<keyword evidence="4 6" id="KW-1133">Transmembrane helix</keyword>
<feature type="domain" description="Major facilitator superfamily (MFS) profile" evidence="7">
    <location>
        <begin position="137"/>
        <end position="340"/>
    </location>
</feature>
<evidence type="ECO:0000256" key="5">
    <source>
        <dbReference type="ARBA" id="ARBA00023136"/>
    </source>
</evidence>
<dbReference type="AlphaFoldDB" id="A0AA36GAT4"/>
<evidence type="ECO:0000256" key="6">
    <source>
        <dbReference type="SAM" id="Phobius"/>
    </source>
</evidence>
<feature type="transmembrane region" description="Helical" evidence="6">
    <location>
        <begin position="95"/>
        <end position="116"/>
    </location>
</feature>
<keyword evidence="9" id="KW-1185">Reference proteome</keyword>
<dbReference type="InterPro" id="IPR020846">
    <property type="entry name" value="MFS_dom"/>
</dbReference>
<feature type="transmembrane region" description="Helical" evidence="6">
    <location>
        <begin position="137"/>
        <end position="155"/>
    </location>
</feature>
<feature type="transmembrane region" description="Helical" evidence="6">
    <location>
        <begin position="202"/>
        <end position="225"/>
    </location>
</feature>
<dbReference type="PROSITE" id="PS50850">
    <property type="entry name" value="MFS"/>
    <property type="match status" value="1"/>
</dbReference>
<dbReference type="InterPro" id="IPR011701">
    <property type="entry name" value="MFS"/>
</dbReference>
<sequence length="340" mass="36507">MGLAITGITAICFGFLNYLPAGNRLFFWASLLIRIAEAVGDAAFVTSSFAISAKLFPGHVASIVGVMETFAGLGYTAGPLVGGFLYEYGGFQTPFLVLGGTLLVATGLSVFTIEALDEDTDDIDTDKGMMAMLKIPLIWIMSYAVVICALSLSFLDPTLEAHLRTFSLTPTVVGLMFLLCGGVYTLSAPFWGVLIDKFDCSIFIMFFGSAATAVSMVIIGPSPLIPIDKNLWVIGFALCILGVAAGALYIPTFQNCLDAVKEYDFDDSIYTYGCVSGIFQSAFAFGGFIGPTLGGAAVQWIGFEWTSTAIAIVNVIFIITLLFYYGTKSMRQRSIQRILE</sequence>
<reference evidence="8" key="1">
    <citation type="submission" date="2023-06" db="EMBL/GenBank/DDBJ databases">
        <authorList>
            <person name="Delattre M."/>
        </authorList>
    </citation>
    <scope>NUCLEOTIDE SEQUENCE</scope>
    <source>
        <strain evidence="8">AF72</strain>
    </source>
</reference>
<comment type="caution">
    <text evidence="8">The sequence shown here is derived from an EMBL/GenBank/DDBJ whole genome shotgun (WGS) entry which is preliminary data.</text>
</comment>
<feature type="transmembrane region" description="Helical" evidence="6">
    <location>
        <begin position="309"/>
        <end position="327"/>
    </location>
</feature>
<dbReference type="InterPro" id="IPR050930">
    <property type="entry name" value="MFS_Vesicular_Transporter"/>
</dbReference>
<proteinExistence type="predicted"/>
<keyword evidence="2" id="KW-0813">Transport</keyword>
<evidence type="ECO:0000256" key="4">
    <source>
        <dbReference type="ARBA" id="ARBA00022989"/>
    </source>
</evidence>
<evidence type="ECO:0000259" key="7">
    <source>
        <dbReference type="PROSITE" id="PS50850"/>
    </source>
</evidence>
<keyword evidence="3 6" id="KW-0812">Transmembrane</keyword>
<dbReference type="PANTHER" id="PTHR23506">
    <property type="entry name" value="GH10249P"/>
    <property type="match status" value="1"/>
</dbReference>
<dbReference type="GO" id="GO:0016020">
    <property type="term" value="C:membrane"/>
    <property type="evidence" value="ECO:0007669"/>
    <property type="project" value="UniProtKB-SubCell"/>
</dbReference>
<dbReference type="PANTHER" id="PTHR23506:SF26">
    <property type="entry name" value="MFS-TYPE TRANSPORTER SLC18B1"/>
    <property type="match status" value="1"/>
</dbReference>
<feature type="transmembrane region" description="Helical" evidence="6">
    <location>
        <begin position="56"/>
        <end position="75"/>
    </location>
</feature>
<dbReference type="GO" id="GO:0022857">
    <property type="term" value="F:transmembrane transporter activity"/>
    <property type="evidence" value="ECO:0007669"/>
    <property type="project" value="InterPro"/>
</dbReference>
<name>A0AA36GAT4_9BILA</name>
<dbReference type="Gene3D" id="1.20.1250.20">
    <property type="entry name" value="MFS general substrate transporter like domains"/>
    <property type="match status" value="2"/>
</dbReference>
<keyword evidence="5 6" id="KW-0472">Membrane</keyword>
<feature type="transmembrane region" description="Helical" evidence="6">
    <location>
        <begin position="270"/>
        <end position="289"/>
    </location>
</feature>
<evidence type="ECO:0000256" key="2">
    <source>
        <dbReference type="ARBA" id="ARBA00022448"/>
    </source>
</evidence>
<feature type="transmembrane region" description="Helical" evidence="6">
    <location>
        <begin position="175"/>
        <end position="195"/>
    </location>
</feature>
<comment type="subcellular location">
    <subcellularLocation>
        <location evidence="1">Membrane</location>
        <topology evidence="1">Multi-pass membrane protein</topology>
    </subcellularLocation>
</comment>
<dbReference type="SUPFAM" id="SSF103473">
    <property type="entry name" value="MFS general substrate transporter"/>
    <property type="match status" value="1"/>
</dbReference>
<organism evidence="8 9">
    <name type="scientific">Mesorhabditis spiculigera</name>
    <dbReference type="NCBI Taxonomy" id="96644"/>
    <lineage>
        <taxon>Eukaryota</taxon>
        <taxon>Metazoa</taxon>
        <taxon>Ecdysozoa</taxon>
        <taxon>Nematoda</taxon>
        <taxon>Chromadorea</taxon>
        <taxon>Rhabditida</taxon>
        <taxon>Rhabditina</taxon>
        <taxon>Rhabditomorpha</taxon>
        <taxon>Rhabditoidea</taxon>
        <taxon>Rhabditidae</taxon>
        <taxon>Mesorhabditinae</taxon>
        <taxon>Mesorhabditis</taxon>
    </lineage>
</organism>
<accession>A0AA36GAT4</accession>
<evidence type="ECO:0000313" key="8">
    <source>
        <dbReference type="EMBL" id="CAJ0584284.1"/>
    </source>
</evidence>
<dbReference type="InterPro" id="IPR036259">
    <property type="entry name" value="MFS_trans_sf"/>
</dbReference>
<protein>
    <recommendedName>
        <fullName evidence="7">Major facilitator superfamily (MFS) profile domain-containing protein</fullName>
    </recommendedName>
</protein>
<dbReference type="Proteomes" id="UP001177023">
    <property type="component" value="Unassembled WGS sequence"/>
</dbReference>
<feature type="non-terminal residue" evidence="8">
    <location>
        <position position="340"/>
    </location>
</feature>
<evidence type="ECO:0000313" key="9">
    <source>
        <dbReference type="Proteomes" id="UP001177023"/>
    </source>
</evidence>
<dbReference type="Pfam" id="PF07690">
    <property type="entry name" value="MFS_1"/>
    <property type="match status" value="1"/>
</dbReference>
<dbReference type="EMBL" id="CATQJA010002690">
    <property type="protein sequence ID" value="CAJ0584284.1"/>
    <property type="molecule type" value="Genomic_DNA"/>
</dbReference>
<evidence type="ECO:0000256" key="1">
    <source>
        <dbReference type="ARBA" id="ARBA00004141"/>
    </source>
</evidence>
<evidence type="ECO:0000256" key="3">
    <source>
        <dbReference type="ARBA" id="ARBA00022692"/>
    </source>
</evidence>
<gene>
    <name evidence="8" type="ORF">MSPICULIGERA_LOCUS22343</name>
</gene>
<feature type="transmembrane region" description="Helical" evidence="6">
    <location>
        <begin position="231"/>
        <end position="250"/>
    </location>
</feature>